<evidence type="ECO:0000256" key="1">
    <source>
        <dbReference type="SAM" id="MobiDB-lite"/>
    </source>
</evidence>
<dbReference type="EMBL" id="AP019620">
    <property type="protein sequence ID" value="BBJ37982.1"/>
    <property type="molecule type" value="Genomic_DNA"/>
</dbReference>
<evidence type="ECO:0000313" key="2">
    <source>
        <dbReference type="EMBL" id="BBJ37982.1"/>
    </source>
</evidence>
<proteinExistence type="predicted"/>
<feature type="region of interest" description="Disordered" evidence="1">
    <location>
        <begin position="1"/>
        <end position="26"/>
    </location>
</feature>
<organism evidence="2 3">
    <name type="scientific">Streptomyces antimycoticus</name>
    <dbReference type="NCBI Taxonomy" id="68175"/>
    <lineage>
        <taxon>Bacteria</taxon>
        <taxon>Bacillati</taxon>
        <taxon>Actinomycetota</taxon>
        <taxon>Actinomycetes</taxon>
        <taxon>Kitasatosporales</taxon>
        <taxon>Streptomycetaceae</taxon>
        <taxon>Streptomyces</taxon>
        <taxon>Streptomyces violaceusniger group</taxon>
    </lineage>
</organism>
<sequence>MRNVDHVAGDHLDPPGSVVPQGGQEAAGEIHRAYQMRFEDVPTWLAGQVLEEPCRGLARVVQHRAQICAGDLENPLDRLPA</sequence>
<feature type="compositionally biased region" description="Basic and acidic residues" evidence="1">
    <location>
        <begin position="1"/>
        <end position="13"/>
    </location>
</feature>
<protein>
    <submittedName>
        <fullName evidence="2">Uncharacterized protein</fullName>
    </submittedName>
</protein>
<name>A0A499UCV5_9ACTN</name>
<evidence type="ECO:0000313" key="3">
    <source>
        <dbReference type="Proteomes" id="UP000463951"/>
    </source>
</evidence>
<accession>A0A499UCV5</accession>
<reference evidence="2 3" key="1">
    <citation type="journal article" date="2020" name="Int. J. Syst. Evol. Microbiol.">
        <title>Reclassification of Streptomyces castelarensis and Streptomyces sporoclivatus as later heterotypic synonyms of Streptomyces antimycoticus.</title>
        <authorList>
            <person name="Komaki H."/>
            <person name="Tamura T."/>
        </authorList>
    </citation>
    <scope>NUCLEOTIDE SEQUENCE [LARGE SCALE GENOMIC DNA]</scope>
    <source>
        <strain evidence="2 3">NBRC 100767</strain>
    </source>
</reference>
<gene>
    <name evidence="2" type="ORF">SSPO_007000</name>
</gene>
<dbReference type="AlphaFoldDB" id="A0A499UCV5"/>
<dbReference type="Proteomes" id="UP000463951">
    <property type="component" value="Chromosome"/>
</dbReference>